<accession>A0AAE3YS54</accession>
<evidence type="ECO:0000313" key="2">
    <source>
        <dbReference type="Proteomes" id="UP001183643"/>
    </source>
</evidence>
<protein>
    <submittedName>
        <fullName evidence="1">Uncharacterized protein</fullName>
    </submittedName>
</protein>
<keyword evidence="2" id="KW-1185">Reference proteome</keyword>
<sequence length="275" mass="29332">MQVTNTAITVVHFTGPDDAAFLIETERGPAGITLRAIRASDRRQILAIWPHTPDAHDAFRPALAAAYGVPVANIHADIDSGHGYADGWQPAPVPEHGWIDDRMGFPVANPALPHLAAGRIRAADPPTCADSHGHTAGTEGCASVACVGIPARLKLPWASDVPETPVSTVEYGEITACRELITALRDLGFTATTGTVANGDPEAYGHNRSYSVHAFTVNGHDVMAVAYTSRGPTGREWFTNAVYIDGRLIDGDVAGNRPGRVQINAITWAIREHLR</sequence>
<dbReference type="RefSeq" id="WP_310370044.1">
    <property type="nucleotide sequence ID" value="NZ_JAVDYB010000001.1"/>
</dbReference>
<comment type="caution">
    <text evidence="1">The sequence shown here is derived from an EMBL/GenBank/DDBJ whole genome shotgun (WGS) entry which is preliminary data.</text>
</comment>
<evidence type="ECO:0000313" key="1">
    <source>
        <dbReference type="EMBL" id="MDR7277637.1"/>
    </source>
</evidence>
<gene>
    <name evidence="1" type="ORF">J2S41_004415</name>
</gene>
<dbReference type="EMBL" id="JAVDYB010000001">
    <property type="protein sequence ID" value="MDR7277637.1"/>
    <property type="molecule type" value="Genomic_DNA"/>
</dbReference>
<proteinExistence type="predicted"/>
<name>A0AAE3YS54_9ACTN</name>
<dbReference type="Proteomes" id="UP001183643">
    <property type="component" value="Unassembled WGS sequence"/>
</dbReference>
<reference evidence="1" key="1">
    <citation type="submission" date="2023-07" db="EMBL/GenBank/DDBJ databases">
        <title>Sequencing the genomes of 1000 actinobacteria strains.</title>
        <authorList>
            <person name="Klenk H.-P."/>
        </authorList>
    </citation>
    <scope>NUCLEOTIDE SEQUENCE</scope>
    <source>
        <strain evidence="1">DSM 44707</strain>
    </source>
</reference>
<organism evidence="1 2">
    <name type="scientific">Catenuloplanes atrovinosus</name>
    <dbReference type="NCBI Taxonomy" id="137266"/>
    <lineage>
        <taxon>Bacteria</taxon>
        <taxon>Bacillati</taxon>
        <taxon>Actinomycetota</taxon>
        <taxon>Actinomycetes</taxon>
        <taxon>Micromonosporales</taxon>
        <taxon>Micromonosporaceae</taxon>
        <taxon>Catenuloplanes</taxon>
    </lineage>
</organism>
<dbReference type="AlphaFoldDB" id="A0AAE3YS54"/>